<evidence type="ECO:0000313" key="1">
    <source>
        <dbReference type="EMBL" id="SDY98005.1"/>
    </source>
</evidence>
<protein>
    <submittedName>
        <fullName evidence="1">Small, acid-soluble spore protein, alpha/beta type</fullName>
    </submittedName>
</protein>
<dbReference type="InterPro" id="IPR001448">
    <property type="entry name" value="SASP_alpha/beta-type"/>
</dbReference>
<dbReference type="OrthoDB" id="1955826at2"/>
<organism evidence="1 2">
    <name type="scientific">Proteiniborus ethanoligenes</name>
    <dbReference type="NCBI Taxonomy" id="415015"/>
    <lineage>
        <taxon>Bacteria</taxon>
        <taxon>Bacillati</taxon>
        <taxon>Bacillota</taxon>
        <taxon>Clostridia</taxon>
        <taxon>Eubacteriales</taxon>
        <taxon>Proteiniborus</taxon>
    </lineage>
</organism>
<dbReference type="GO" id="GO:0003690">
    <property type="term" value="F:double-stranded DNA binding"/>
    <property type="evidence" value="ECO:0007669"/>
    <property type="project" value="InterPro"/>
</dbReference>
<proteinExistence type="predicted"/>
<name>A0A1H3PB05_9FIRM</name>
<dbReference type="Proteomes" id="UP000198625">
    <property type="component" value="Unassembled WGS sequence"/>
</dbReference>
<evidence type="ECO:0000313" key="2">
    <source>
        <dbReference type="Proteomes" id="UP000198625"/>
    </source>
</evidence>
<dbReference type="AlphaFoldDB" id="A0A1H3PB05"/>
<dbReference type="EMBL" id="FNQE01000013">
    <property type="protein sequence ID" value="SDY98005.1"/>
    <property type="molecule type" value="Genomic_DNA"/>
</dbReference>
<accession>A0A1H3PB05</accession>
<reference evidence="2" key="1">
    <citation type="submission" date="2016-10" db="EMBL/GenBank/DDBJ databases">
        <authorList>
            <person name="Varghese N."/>
            <person name="Submissions S."/>
        </authorList>
    </citation>
    <scope>NUCLEOTIDE SEQUENCE [LARGE SCALE GENOMIC DNA]</scope>
    <source>
        <strain evidence="2">DSM 21650</strain>
    </source>
</reference>
<gene>
    <name evidence="1" type="ORF">SAMN05660462_01436</name>
</gene>
<keyword evidence="2" id="KW-1185">Reference proteome</keyword>
<sequence>MKNNKVSPKAREAFQSFKEEMAKDMEIELRDRDDHITKMVDWNKVNELNHLGRS</sequence>
<dbReference type="GO" id="GO:0006265">
    <property type="term" value="P:DNA topological change"/>
    <property type="evidence" value="ECO:0007669"/>
    <property type="project" value="InterPro"/>
</dbReference>
<dbReference type="RefSeq" id="WP_143031489.1">
    <property type="nucleotide sequence ID" value="NZ_FNQE01000013.1"/>
</dbReference>
<dbReference type="Pfam" id="PF00269">
    <property type="entry name" value="SASP"/>
    <property type="match status" value="1"/>
</dbReference>